<dbReference type="RefSeq" id="WP_081147335.1">
    <property type="nucleotide sequence ID" value="NZ_LVYD01000043.1"/>
</dbReference>
<feature type="transmembrane region" description="Helical" evidence="1">
    <location>
        <begin position="9"/>
        <end position="27"/>
    </location>
</feature>
<organism evidence="2 3">
    <name type="scientific">Niastella vici</name>
    <dbReference type="NCBI Taxonomy" id="1703345"/>
    <lineage>
        <taxon>Bacteria</taxon>
        <taxon>Pseudomonadati</taxon>
        <taxon>Bacteroidota</taxon>
        <taxon>Chitinophagia</taxon>
        <taxon>Chitinophagales</taxon>
        <taxon>Chitinophagaceae</taxon>
        <taxon>Niastella</taxon>
    </lineage>
</organism>
<evidence type="ECO:0000256" key="1">
    <source>
        <dbReference type="SAM" id="Phobius"/>
    </source>
</evidence>
<keyword evidence="3" id="KW-1185">Reference proteome</keyword>
<dbReference type="AlphaFoldDB" id="A0A1V9G0K9"/>
<keyword evidence="1" id="KW-1133">Transmembrane helix</keyword>
<dbReference type="Proteomes" id="UP000192796">
    <property type="component" value="Unassembled WGS sequence"/>
</dbReference>
<name>A0A1V9G0K9_9BACT</name>
<reference evidence="2 3" key="1">
    <citation type="submission" date="2016-03" db="EMBL/GenBank/DDBJ databases">
        <title>Niastella vici sp. nov., isolated from farmland soil.</title>
        <authorList>
            <person name="Chen L."/>
            <person name="Wang D."/>
            <person name="Yang S."/>
            <person name="Wang G."/>
        </authorList>
    </citation>
    <scope>NUCLEOTIDE SEQUENCE [LARGE SCALE GENOMIC DNA]</scope>
    <source>
        <strain evidence="2 3">DJ57</strain>
    </source>
</reference>
<dbReference type="EMBL" id="LVYD01000043">
    <property type="protein sequence ID" value="OQP64155.1"/>
    <property type="molecule type" value="Genomic_DNA"/>
</dbReference>
<keyword evidence="1" id="KW-0812">Transmembrane</keyword>
<accession>A0A1V9G0K9</accession>
<evidence type="ECO:0000313" key="3">
    <source>
        <dbReference type="Proteomes" id="UP000192796"/>
    </source>
</evidence>
<dbReference type="STRING" id="1703345.A3860_22380"/>
<proteinExistence type="predicted"/>
<gene>
    <name evidence="2" type="ORF">A3860_22380</name>
</gene>
<evidence type="ECO:0000313" key="2">
    <source>
        <dbReference type="EMBL" id="OQP64155.1"/>
    </source>
</evidence>
<sequence>MNRFITKTIKYLVATLLLSALIIYVFIEIKPAFFLGAPVDYYYCTYQYEQINKKTGFSNIIIGDSRGNASVNPKVLGNKWINLSIPGSDLFEGCLTLKKYLLNNKVDTLVMVYGLYYLAEISPYFNRRTVPFQFVSYNELKDLEQVEKKYKYKFHDESVTSQRALSLAQYDRRLKYWHFPFHYRETFIDGLNSLCNTWADVNVAKQKVIKQLTDYRGYMNFGEADSNNTDGINGDFEFYLPSISKHYFDQLMDVAAKNKIAVYLMVAPINQASFMSYNKSPFQTTVDKYMKTLQTQYANLHLVPGPVCLPNTMFGDPYHVNKKGTAFFSEITRKMLDSTSIKR</sequence>
<protein>
    <recommendedName>
        <fullName evidence="4">DUF1574 domain-containing protein</fullName>
    </recommendedName>
</protein>
<keyword evidence="1" id="KW-0472">Membrane</keyword>
<comment type="caution">
    <text evidence="2">The sequence shown here is derived from an EMBL/GenBank/DDBJ whole genome shotgun (WGS) entry which is preliminary data.</text>
</comment>
<dbReference type="OrthoDB" id="656790at2"/>
<dbReference type="SUPFAM" id="SSF52266">
    <property type="entry name" value="SGNH hydrolase"/>
    <property type="match status" value="1"/>
</dbReference>
<evidence type="ECO:0008006" key="4">
    <source>
        <dbReference type="Google" id="ProtNLM"/>
    </source>
</evidence>